<evidence type="ECO:0000313" key="3">
    <source>
        <dbReference type="EMBL" id="MBJ6749798.1"/>
    </source>
</evidence>
<sequence length="285" mass="31717">MPKTIALLLVALCTLALPFSARAGQAITRVSDRQAVTLQQLCAKAEAADLVMIGEVHDAAPHHDLQLEVIRQLKARQLPLAIGVEVMQSDSQKELDAFIAGTMSEADFRQVFARNWSYDWRLYRDIFMFARDNKIPMIALNVPKEVVIKVSRQGYASLTPEERKNLPQGTMCDLNNPHTEFLKQSFGEVFKHVAKGRVFEYFCEAQTLRNSGMAMNISQYLKKSPKTKIVALTGVWHGVKNAVPEQLARNGAKLASLVLMPEIKEFSGGKASPDAIDYLVSFPSP</sequence>
<protein>
    <submittedName>
        <fullName evidence="3">ChaN family lipoprotein</fullName>
    </submittedName>
</protein>
<dbReference type="CDD" id="cd14727">
    <property type="entry name" value="ChanN-like"/>
    <property type="match status" value="1"/>
</dbReference>
<proteinExistence type="predicted"/>
<dbReference type="SUPFAM" id="SSF159501">
    <property type="entry name" value="EreA/ChaN-like"/>
    <property type="match status" value="1"/>
</dbReference>
<organism evidence="3 4">
    <name type="scientific">Geomonas anaerohicana</name>
    <dbReference type="NCBI Taxonomy" id="2798583"/>
    <lineage>
        <taxon>Bacteria</taxon>
        <taxon>Pseudomonadati</taxon>
        <taxon>Thermodesulfobacteriota</taxon>
        <taxon>Desulfuromonadia</taxon>
        <taxon>Geobacterales</taxon>
        <taxon>Geobacteraceae</taxon>
        <taxon>Geomonas</taxon>
    </lineage>
</organism>
<keyword evidence="4" id="KW-1185">Reference proteome</keyword>
<feature type="domain" description="Haem-binding uptake Tiki superfamily ChaN" evidence="2">
    <location>
        <begin position="42"/>
        <end position="247"/>
    </location>
</feature>
<feature type="chain" id="PRO_5047407077" evidence="1">
    <location>
        <begin position="24"/>
        <end position="285"/>
    </location>
</feature>
<keyword evidence="1" id="KW-0732">Signal</keyword>
<keyword evidence="3" id="KW-0449">Lipoprotein</keyword>
<evidence type="ECO:0000259" key="2">
    <source>
        <dbReference type="Pfam" id="PF04187"/>
    </source>
</evidence>
<evidence type="ECO:0000256" key="1">
    <source>
        <dbReference type="SAM" id="SignalP"/>
    </source>
</evidence>
<accession>A0ABS0YBV4</accession>
<feature type="signal peptide" evidence="1">
    <location>
        <begin position="1"/>
        <end position="23"/>
    </location>
</feature>
<dbReference type="InterPro" id="IPR007314">
    <property type="entry name" value="Cofac_haem-bd_dom"/>
</dbReference>
<dbReference type="Pfam" id="PF04187">
    <property type="entry name" value="Cofac_haem_bdg"/>
    <property type="match status" value="1"/>
</dbReference>
<name>A0ABS0YBV4_9BACT</name>
<dbReference type="EMBL" id="JAEMHL010000002">
    <property type="protein sequence ID" value="MBJ6749798.1"/>
    <property type="molecule type" value="Genomic_DNA"/>
</dbReference>
<dbReference type="Gene3D" id="3.40.50.11550">
    <property type="match status" value="1"/>
</dbReference>
<gene>
    <name evidence="3" type="ORF">JFN91_06195</name>
</gene>
<comment type="caution">
    <text evidence="3">The sequence shown here is derived from an EMBL/GenBank/DDBJ whole genome shotgun (WGS) entry which is preliminary data.</text>
</comment>
<evidence type="ECO:0000313" key="4">
    <source>
        <dbReference type="Proteomes" id="UP000614714"/>
    </source>
</evidence>
<reference evidence="3 4" key="1">
    <citation type="submission" date="2020-12" db="EMBL/GenBank/DDBJ databases">
        <title>Geomonas sp. Red421, isolated from paddy soil.</title>
        <authorList>
            <person name="Xu Z."/>
            <person name="Zhang Z."/>
            <person name="Masuda Y."/>
            <person name="Itoh H."/>
            <person name="Senoo K."/>
        </authorList>
    </citation>
    <scope>NUCLEOTIDE SEQUENCE [LARGE SCALE GENOMIC DNA]</scope>
    <source>
        <strain evidence="3 4">Red421</strain>
    </source>
</reference>
<dbReference type="Proteomes" id="UP000614714">
    <property type="component" value="Unassembled WGS sequence"/>
</dbReference>